<evidence type="ECO:0000313" key="2">
    <source>
        <dbReference type="EMBL" id="OHE96612.1"/>
    </source>
</evidence>
<sequence>MADFLVLPSHPLLSRASQPSPSQHWTTSRSSLLRYGTGRC</sequence>
<proteinExistence type="predicted"/>
<dbReference type="AlphaFoldDB" id="A0A1G4B5P8"/>
<organism evidence="2 3">
    <name type="scientific">Colletotrichum orchidophilum</name>
    <dbReference type="NCBI Taxonomy" id="1209926"/>
    <lineage>
        <taxon>Eukaryota</taxon>
        <taxon>Fungi</taxon>
        <taxon>Dikarya</taxon>
        <taxon>Ascomycota</taxon>
        <taxon>Pezizomycotina</taxon>
        <taxon>Sordariomycetes</taxon>
        <taxon>Hypocreomycetidae</taxon>
        <taxon>Glomerellales</taxon>
        <taxon>Glomerellaceae</taxon>
        <taxon>Colletotrichum</taxon>
    </lineage>
</organism>
<evidence type="ECO:0000313" key="3">
    <source>
        <dbReference type="Proteomes" id="UP000176998"/>
    </source>
</evidence>
<dbReference type="GeneID" id="34561214"/>
<gene>
    <name evidence="2" type="ORF">CORC01_08069</name>
</gene>
<feature type="region of interest" description="Disordered" evidence="1">
    <location>
        <begin position="15"/>
        <end position="40"/>
    </location>
</feature>
<evidence type="ECO:0000256" key="1">
    <source>
        <dbReference type="SAM" id="MobiDB-lite"/>
    </source>
</evidence>
<reference evidence="2 3" key="1">
    <citation type="submission" date="2016-09" db="EMBL/GenBank/DDBJ databases">
        <authorList>
            <person name="Capua I."/>
            <person name="De Benedictis P."/>
            <person name="Joannis T."/>
            <person name="Lombin L.H."/>
            <person name="Cattoli G."/>
        </authorList>
    </citation>
    <scope>NUCLEOTIDE SEQUENCE [LARGE SCALE GENOMIC DNA]</scope>
    <source>
        <strain evidence="2 3">IMI 309357</strain>
    </source>
</reference>
<protein>
    <submittedName>
        <fullName evidence="2">Uncharacterized protein</fullName>
    </submittedName>
</protein>
<accession>A0A1G4B5P8</accession>
<dbReference type="EMBL" id="MJBS01000067">
    <property type="protein sequence ID" value="OHE96612.1"/>
    <property type="molecule type" value="Genomic_DNA"/>
</dbReference>
<feature type="compositionally biased region" description="Polar residues" evidence="1">
    <location>
        <begin position="15"/>
        <end position="31"/>
    </location>
</feature>
<keyword evidence="3" id="KW-1185">Reference proteome</keyword>
<comment type="caution">
    <text evidence="2">The sequence shown here is derived from an EMBL/GenBank/DDBJ whole genome shotgun (WGS) entry which is preliminary data.</text>
</comment>
<dbReference type="RefSeq" id="XP_022473768.1">
    <property type="nucleotide sequence ID" value="XM_022619704.1"/>
</dbReference>
<name>A0A1G4B5P8_9PEZI</name>
<dbReference type="Proteomes" id="UP000176998">
    <property type="component" value="Unassembled WGS sequence"/>
</dbReference>